<evidence type="ECO:0000313" key="3">
    <source>
        <dbReference type="Proteomes" id="UP000503405"/>
    </source>
</evidence>
<evidence type="ECO:0000313" key="2">
    <source>
        <dbReference type="EMBL" id="QIW89933.1"/>
    </source>
</evidence>
<proteinExistence type="predicted"/>
<dbReference type="Proteomes" id="UP000503405">
    <property type="component" value="Segment"/>
</dbReference>
<gene>
    <name evidence="2" type="ORF">Izhevsk_252</name>
</gene>
<sequence>MTFLLWTLGLYVTYGLGMYAYAVLKAHEWTDLWDFSIKDGYIAGWIEYPKWTLFWLEGLVKLFKSKE</sequence>
<evidence type="ECO:0000256" key="1">
    <source>
        <dbReference type="SAM" id="Phobius"/>
    </source>
</evidence>
<name>A0A6H0X6K4_9CAUD</name>
<dbReference type="EMBL" id="MT254578">
    <property type="protein sequence ID" value="QIW89933.1"/>
    <property type="molecule type" value="Genomic_DNA"/>
</dbReference>
<organism evidence="2 3">
    <name type="scientific">Bacillus phage Izhevsk</name>
    <dbReference type="NCBI Taxonomy" id="2724322"/>
    <lineage>
        <taxon>Viruses</taxon>
        <taxon>Duplodnaviria</taxon>
        <taxon>Heunggongvirae</taxon>
        <taxon>Uroviricota</taxon>
        <taxon>Caudoviricetes</taxon>
        <taxon>Joanripponvirinae</taxon>
        <taxon>Tsamsavirus</taxon>
        <taxon>Tsamsavirus izhevsk</taxon>
    </lineage>
</organism>
<keyword evidence="3" id="KW-1185">Reference proteome</keyword>
<feature type="transmembrane region" description="Helical" evidence="1">
    <location>
        <begin position="6"/>
        <end position="24"/>
    </location>
</feature>
<keyword evidence="1" id="KW-1133">Transmembrane helix</keyword>
<reference evidence="2 3" key="1">
    <citation type="submission" date="2020-03" db="EMBL/GenBank/DDBJ databases">
        <authorList>
            <person name="Skorynina A."/>
            <person name="Kazantseva O."/>
            <person name="Baycher S."/>
            <person name="Piligrimova E."/>
            <person name="Kuliabin V."/>
            <person name="Shadrin A."/>
        </authorList>
    </citation>
    <scope>NUCLEOTIDE SEQUENCE [LARGE SCALE GENOMIC DNA]</scope>
</reference>
<protein>
    <submittedName>
        <fullName evidence="2">Uncharacterized protein</fullName>
    </submittedName>
</protein>
<keyword evidence="1" id="KW-0812">Transmembrane</keyword>
<accession>A0A6H0X6K4</accession>
<keyword evidence="1" id="KW-0472">Membrane</keyword>